<evidence type="ECO:0000313" key="2">
    <source>
        <dbReference type="Proteomes" id="UP000317093"/>
    </source>
</evidence>
<evidence type="ECO:0000313" key="1">
    <source>
        <dbReference type="EMBL" id="QDU60324.1"/>
    </source>
</evidence>
<dbReference type="EMBL" id="CP036279">
    <property type="protein sequence ID" value="QDU60324.1"/>
    <property type="molecule type" value="Genomic_DNA"/>
</dbReference>
<name>A0A518B044_9BACT</name>
<dbReference type="Proteomes" id="UP000317093">
    <property type="component" value="Chromosome"/>
</dbReference>
<proteinExistence type="predicted"/>
<evidence type="ECO:0008006" key="3">
    <source>
        <dbReference type="Google" id="ProtNLM"/>
    </source>
</evidence>
<accession>A0A518B044</accession>
<dbReference type="KEGG" id="knv:Pan216_11630"/>
<protein>
    <recommendedName>
        <fullName evidence="3">PilZ domain-containing protein</fullName>
    </recommendedName>
</protein>
<gene>
    <name evidence="1" type="ORF">Pan216_11630</name>
</gene>
<reference evidence="1 2" key="1">
    <citation type="submission" date="2019-02" db="EMBL/GenBank/DDBJ databases">
        <title>Deep-cultivation of Planctomycetes and their phenomic and genomic characterization uncovers novel biology.</title>
        <authorList>
            <person name="Wiegand S."/>
            <person name="Jogler M."/>
            <person name="Boedeker C."/>
            <person name="Pinto D."/>
            <person name="Vollmers J."/>
            <person name="Rivas-Marin E."/>
            <person name="Kohn T."/>
            <person name="Peeters S.H."/>
            <person name="Heuer A."/>
            <person name="Rast P."/>
            <person name="Oberbeckmann S."/>
            <person name="Bunk B."/>
            <person name="Jeske O."/>
            <person name="Meyerdierks A."/>
            <person name="Storesund J.E."/>
            <person name="Kallscheuer N."/>
            <person name="Luecker S."/>
            <person name="Lage O.M."/>
            <person name="Pohl T."/>
            <person name="Merkel B.J."/>
            <person name="Hornburger P."/>
            <person name="Mueller R.-W."/>
            <person name="Bruemmer F."/>
            <person name="Labrenz M."/>
            <person name="Spormann A.M."/>
            <person name="Op den Camp H."/>
            <person name="Overmann J."/>
            <person name="Amann R."/>
            <person name="Jetten M.S.M."/>
            <person name="Mascher T."/>
            <person name="Medema M.H."/>
            <person name="Devos D.P."/>
            <person name="Kaster A.-K."/>
            <person name="Ovreas L."/>
            <person name="Rohde M."/>
            <person name="Galperin M.Y."/>
            <person name="Jogler C."/>
        </authorList>
    </citation>
    <scope>NUCLEOTIDE SEQUENCE [LARGE SCALE GENOMIC DNA]</scope>
    <source>
        <strain evidence="1 2">Pan216</strain>
    </source>
</reference>
<organism evidence="1 2">
    <name type="scientific">Kolteria novifilia</name>
    <dbReference type="NCBI Taxonomy" id="2527975"/>
    <lineage>
        <taxon>Bacteria</taxon>
        <taxon>Pseudomonadati</taxon>
        <taxon>Planctomycetota</taxon>
        <taxon>Planctomycetia</taxon>
        <taxon>Kolteriales</taxon>
        <taxon>Kolteriaceae</taxon>
        <taxon>Kolteria</taxon>
    </lineage>
</organism>
<keyword evidence="2" id="KW-1185">Reference proteome</keyword>
<sequence>MNGSPPAHRRLDHSLPTSPVRQAAFPSFGFGSSMIDDYVTIDTNLLPEGAEIHHAMLDSSGEALLMAGSTLTPRFFVLLRRQVALQVLVHREDAERWGLIVPQRDKPTGQRHGDHQDELPPLRVIQPPIPLPFANANDYPAPRALLTSVRRHLQERHDDPPFQESRQYDRFPVGLVVSIVPLDADFRPAGDAFQAVLQELSQGGFSVVNSRALEIEYLGIEIKPLTGGASRMIARVMRCESFGRFYSVGCRLIGKIP</sequence>
<dbReference type="AlphaFoldDB" id="A0A518B044"/>